<accession>A0A6A6T8G7</accession>
<name>A0A6A6T8G7_9PLEO</name>
<evidence type="ECO:0000313" key="2">
    <source>
        <dbReference type="Proteomes" id="UP000799324"/>
    </source>
</evidence>
<proteinExistence type="predicted"/>
<dbReference type="Proteomes" id="UP000799324">
    <property type="component" value="Unassembled WGS sequence"/>
</dbReference>
<dbReference type="AlphaFoldDB" id="A0A6A6T8G7"/>
<organism evidence="1 2">
    <name type="scientific">Lophiostoma macrostomum CBS 122681</name>
    <dbReference type="NCBI Taxonomy" id="1314788"/>
    <lineage>
        <taxon>Eukaryota</taxon>
        <taxon>Fungi</taxon>
        <taxon>Dikarya</taxon>
        <taxon>Ascomycota</taxon>
        <taxon>Pezizomycotina</taxon>
        <taxon>Dothideomycetes</taxon>
        <taxon>Pleosporomycetidae</taxon>
        <taxon>Pleosporales</taxon>
        <taxon>Lophiostomataceae</taxon>
        <taxon>Lophiostoma</taxon>
    </lineage>
</organism>
<protein>
    <submittedName>
        <fullName evidence="1">Uncharacterized protein</fullName>
    </submittedName>
</protein>
<dbReference type="OrthoDB" id="3257981at2759"/>
<reference evidence="1" key="1">
    <citation type="journal article" date="2020" name="Stud. Mycol.">
        <title>101 Dothideomycetes genomes: a test case for predicting lifestyles and emergence of pathogens.</title>
        <authorList>
            <person name="Haridas S."/>
            <person name="Albert R."/>
            <person name="Binder M."/>
            <person name="Bloem J."/>
            <person name="Labutti K."/>
            <person name="Salamov A."/>
            <person name="Andreopoulos B."/>
            <person name="Baker S."/>
            <person name="Barry K."/>
            <person name="Bills G."/>
            <person name="Bluhm B."/>
            <person name="Cannon C."/>
            <person name="Castanera R."/>
            <person name="Culley D."/>
            <person name="Daum C."/>
            <person name="Ezra D."/>
            <person name="Gonzalez J."/>
            <person name="Henrissat B."/>
            <person name="Kuo A."/>
            <person name="Liang C."/>
            <person name="Lipzen A."/>
            <person name="Lutzoni F."/>
            <person name="Magnuson J."/>
            <person name="Mondo S."/>
            <person name="Nolan M."/>
            <person name="Ohm R."/>
            <person name="Pangilinan J."/>
            <person name="Park H.-J."/>
            <person name="Ramirez L."/>
            <person name="Alfaro M."/>
            <person name="Sun H."/>
            <person name="Tritt A."/>
            <person name="Yoshinaga Y."/>
            <person name="Zwiers L.-H."/>
            <person name="Turgeon B."/>
            <person name="Goodwin S."/>
            <person name="Spatafora J."/>
            <person name="Crous P."/>
            <person name="Grigoriev I."/>
        </authorList>
    </citation>
    <scope>NUCLEOTIDE SEQUENCE</scope>
    <source>
        <strain evidence="1">CBS 122681</strain>
    </source>
</reference>
<keyword evidence="2" id="KW-1185">Reference proteome</keyword>
<evidence type="ECO:0000313" key="1">
    <source>
        <dbReference type="EMBL" id="KAF2654854.1"/>
    </source>
</evidence>
<dbReference type="EMBL" id="MU004357">
    <property type="protein sequence ID" value="KAF2654854.1"/>
    <property type="molecule type" value="Genomic_DNA"/>
</dbReference>
<gene>
    <name evidence="1" type="ORF">K491DRAFT_454804</name>
</gene>
<sequence length="419" mass="45668">MLFTNWLANYFNARPDLNCGNLEGANCEVTLSCGQAGTANADVNSPAGYFILNSVISLHQHYYAQYKGLMNAYTFVLGQAGSFTSNFATQPDQLPESQEKLALDIVLMVWGVISSFTFNSWLKNVPLFKKGNDLSVLKDITNTLVSQSITATKDSMSAVDDLKVQNSMDTFLSEAVHSWVNITNVMVETVMEKEPLTLYSNIVNGKMWDPNASNDAMDLTDEAMQVLFAYMIPAAWKLADPEVGAFIATADGLTDNDGTCEGADPWATYKDNADWEVDSGDAFVKGHVCIDGKAYFLLRMERSDQTKELCHEALHGNTTPGLNCKRPKAEGLPGVATLDGSHWGGLTVQTLTGSAVGSWNDNGKKNGWVSVDPTTADGLNTIYDKGINAPGMVNIPVCSMEEAFNNAYNYVKTDNWPCN</sequence>